<accession>A0A7W7Z7S4</accession>
<gene>
    <name evidence="1" type="ORF">HNR60_004367</name>
</gene>
<comment type="caution">
    <text evidence="1">The sequence shown here is derived from an EMBL/GenBank/DDBJ whole genome shotgun (WGS) entry which is preliminary data.</text>
</comment>
<evidence type="ECO:0000313" key="2">
    <source>
        <dbReference type="Proteomes" id="UP000542353"/>
    </source>
</evidence>
<evidence type="ECO:0000313" key="1">
    <source>
        <dbReference type="EMBL" id="MBB5049586.1"/>
    </source>
</evidence>
<dbReference type="EMBL" id="JACHIH010000040">
    <property type="protein sequence ID" value="MBB5049586.1"/>
    <property type="molecule type" value="Genomic_DNA"/>
</dbReference>
<organism evidence="1 2">
    <name type="scientific">Rhodopseudomonas rhenobacensis</name>
    <dbReference type="NCBI Taxonomy" id="87461"/>
    <lineage>
        <taxon>Bacteria</taxon>
        <taxon>Pseudomonadati</taxon>
        <taxon>Pseudomonadota</taxon>
        <taxon>Alphaproteobacteria</taxon>
        <taxon>Hyphomicrobiales</taxon>
        <taxon>Nitrobacteraceae</taxon>
        <taxon>Rhodopseudomonas</taxon>
    </lineage>
</organism>
<proteinExistence type="predicted"/>
<keyword evidence="2" id="KW-1185">Reference proteome</keyword>
<protein>
    <submittedName>
        <fullName evidence="1">Uncharacterized protein</fullName>
    </submittedName>
</protein>
<dbReference type="AlphaFoldDB" id="A0A7W7Z7S4"/>
<sequence length="51" mass="5645">MFSKFAQDDQLKPATPEPILPWILSAASSATSSLITTEMLRDIHEIDEIDA</sequence>
<dbReference type="Proteomes" id="UP000542353">
    <property type="component" value="Unassembled WGS sequence"/>
</dbReference>
<dbReference type="RefSeq" id="WP_184261997.1">
    <property type="nucleotide sequence ID" value="NZ_JACHIH010000040.1"/>
</dbReference>
<name>A0A7W7Z7S4_9BRAD</name>
<reference evidence="1 2" key="1">
    <citation type="submission" date="2020-08" db="EMBL/GenBank/DDBJ databases">
        <title>Genomic Encyclopedia of Type Strains, Phase IV (KMG-IV): sequencing the most valuable type-strain genomes for metagenomic binning, comparative biology and taxonomic classification.</title>
        <authorList>
            <person name="Goeker M."/>
        </authorList>
    </citation>
    <scope>NUCLEOTIDE SEQUENCE [LARGE SCALE GENOMIC DNA]</scope>
    <source>
        <strain evidence="1 2">DSM 12706</strain>
    </source>
</reference>